<organism evidence="1 2">
    <name type="scientific">Pseudomonas frederiksbergensis</name>
    <dbReference type="NCBI Taxonomy" id="104087"/>
    <lineage>
        <taxon>Bacteria</taxon>
        <taxon>Pseudomonadati</taxon>
        <taxon>Pseudomonadota</taxon>
        <taxon>Gammaproteobacteria</taxon>
        <taxon>Pseudomonadales</taxon>
        <taxon>Pseudomonadaceae</taxon>
        <taxon>Pseudomonas</taxon>
    </lineage>
</organism>
<evidence type="ECO:0000313" key="2">
    <source>
        <dbReference type="Proteomes" id="UP000182567"/>
    </source>
</evidence>
<reference evidence="2" key="1">
    <citation type="submission" date="2016-10" db="EMBL/GenBank/DDBJ databases">
        <title>Pseudomonas frederiksbergensis ERGS4:02 complete genome.</title>
        <authorList>
            <person name="Kumar R."/>
            <person name="Acharya V."/>
            <person name="Singh D."/>
        </authorList>
    </citation>
    <scope>NUCLEOTIDE SEQUENCE [LARGE SCALE GENOMIC DNA]</scope>
    <source>
        <strain evidence="2">ERGS4:02</strain>
    </source>
</reference>
<sequence>MSRELSFLFDKVARHDLVLVNVVDAPRPQILRAKVERIYTTGKGIDSASLGSEIEFVRSGGSWGDVALAVGDKALLFVKLISGKLYEDAWHGHMVVEEIEGDLYAIFQHKELWLSEDVPSSIRECSRQDPKRPYATAIRFDIMETYLLSLIEGIEQR</sequence>
<evidence type="ECO:0000313" key="1">
    <source>
        <dbReference type="EMBL" id="APC15421.1"/>
    </source>
</evidence>
<dbReference type="AlphaFoldDB" id="A0A1J0EH27"/>
<dbReference type="EMBL" id="CP017886">
    <property type="protein sequence ID" value="APC15421.1"/>
    <property type="molecule type" value="Genomic_DNA"/>
</dbReference>
<protein>
    <submittedName>
        <fullName evidence="1">Uncharacterized protein</fullName>
    </submittedName>
</protein>
<proteinExistence type="predicted"/>
<dbReference type="Proteomes" id="UP000182567">
    <property type="component" value="Chromosome"/>
</dbReference>
<name>A0A1J0EH27_9PSED</name>
<gene>
    <name evidence="1" type="ORF">BLL42_06655</name>
</gene>
<accession>A0A1J0EH27</accession>